<accession>A0A820L9P5</accession>
<evidence type="ECO:0000313" key="3">
    <source>
        <dbReference type="Proteomes" id="UP000663881"/>
    </source>
</evidence>
<proteinExistence type="predicted"/>
<dbReference type="GO" id="GO:0005634">
    <property type="term" value="C:nucleus"/>
    <property type="evidence" value="ECO:0007669"/>
    <property type="project" value="UniProtKB-SubCell"/>
</dbReference>
<sequence>LLRDNITHSELNHFVAYFLPIAFQLQTTAENLREKGDLTSSTVLSTLQDQIWSLFPAYCSHATDISTSFKLIAKGIGT</sequence>
<feature type="domain" description="RRP12 HEAT" evidence="1">
    <location>
        <begin position="1"/>
        <end position="77"/>
    </location>
</feature>
<protein>
    <recommendedName>
        <fullName evidence="1">RRP12 HEAT domain-containing protein</fullName>
    </recommendedName>
</protein>
<feature type="non-terminal residue" evidence="2">
    <location>
        <position position="1"/>
    </location>
</feature>
<dbReference type="InterPro" id="IPR052087">
    <property type="entry name" value="RRP12"/>
</dbReference>
<comment type="caution">
    <text evidence="2">The sequence shown here is derived from an EMBL/GenBank/DDBJ whole genome shotgun (WGS) entry which is preliminary data.</text>
</comment>
<dbReference type="PANTHER" id="PTHR48287">
    <property type="entry name" value="ARM REPEAT SUPERFAMILY PROTEIN"/>
    <property type="match status" value="1"/>
</dbReference>
<dbReference type="AlphaFoldDB" id="A0A820L9P5"/>
<dbReference type="EMBL" id="CAJOAY010022281">
    <property type="protein sequence ID" value="CAF4355783.1"/>
    <property type="molecule type" value="Genomic_DNA"/>
</dbReference>
<feature type="non-terminal residue" evidence="2">
    <location>
        <position position="78"/>
    </location>
</feature>
<organism evidence="2 3">
    <name type="scientific">Adineta steineri</name>
    <dbReference type="NCBI Taxonomy" id="433720"/>
    <lineage>
        <taxon>Eukaryota</taxon>
        <taxon>Metazoa</taxon>
        <taxon>Spiralia</taxon>
        <taxon>Gnathifera</taxon>
        <taxon>Rotifera</taxon>
        <taxon>Eurotatoria</taxon>
        <taxon>Bdelloidea</taxon>
        <taxon>Adinetida</taxon>
        <taxon>Adinetidae</taxon>
        <taxon>Adineta</taxon>
    </lineage>
</organism>
<name>A0A820L9P5_9BILA</name>
<dbReference type="Pfam" id="PF08161">
    <property type="entry name" value="RRP12_HEAT"/>
    <property type="match status" value="1"/>
</dbReference>
<evidence type="ECO:0000313" key="2">
    <source>
        <dbReference type="EMBL" id="CAF4355783.1"/>
    </source>
</evidence>
<dbReference type="PANTHER" id="PTHR48287:SF1">
    <property type="entry name" value="ARM REPEAT SUPERFAMILY PROTEIN"/>
    <property type="match status" value="1"/>
</dbReference>
<dbReference type="InterPro" id="IPR012978">
    <property type="entry name" value="HEAT_RRP12"/>
</dbReference>
<gene>
    <name evidence="2" type="ORF">OKA104_LOCUS49051</name>
</gene>
<reference evidence="2" key="1">
    <citation type="submission" date="2021-02" db="EMBL/GenBank/DDBJ databases">
        <authorList>
            <person name="Nowell W R."/>
        </authorList>
    </citation>
    <scope>NUCLEOTIDE SEQUENCE</scope>
</reference>
<dbReference type="Proteomes" id="UP000663881">
    <property type="component" value="Unassembled WGS sequence"/>
</dbReference>
<evidence type="ECO:0000259" key="1">
    <source>
        <dbReference type="Pfam" id="PF08161"/>
    </source>
</evidence>